<organism evidence="1 2">
    <name type="scientific">Botryotinia convoluta</name>
    <dbReference type="NCBI Taxonomy" id="54673"/>
    <lineage>
        <taxon>Eukaryota</taxon>
        <taxon>Fungi</taxon>
        <taxon>Dikarya</taxon>
        <taxon>Ascomycota</taxon>
        <taxon>Pezizomycotina</taxon>
        <taxon>Leotiomycetes</taxon>
        <taxon>Helotiales</taxon>
        <taxon>Sclerotiniaceae</taxon>
        <taxon>Botryotinia</taxon>
    </lineage>
</organism>
<proteinExistence type="predicted"/>
<dbReference type="AlphaFoldDB" id="A0A4Z1I1Z6"/>
<accession>A0A4Z1I1Z6</accession>
<dbReference type="EMBL" id="PQXN01000172">
    <property type="protein sequence ID" value="TGO50963.1"/>
    <property type="molecule type" value="Genomic_DNA"/>
</dbReference>
<dbReference type="Proteomes" id="UP000297527">
    <property type="component" value="Unassembled WGS sequence"/>
</dbReference>
<protein>
    <submittedName>
        <fullName evidence="1">Uncharacterized protein</fullName>
    </submittedName>
</protein>
<reference evidence="1 2" key="1">
    <citation type="submission" date="2017-12" db="EMBL/GenBank/DDBJ databases">
        <title>Comparative genomics of Botrytis spp.</title>
        <authorList>
            <person name="Valero-Jimenez C.A."/>
            <person name="Tapia P."/>
            <person name="Veloso J."/>
            <person name="Silva-Moreno E."/>
            <person name="Staats M."/>
            <person name="Valdes J.H."/>
            <person name="Van Kan J.A.L."/>
        </authorList>
    </citation>
    <scope>NUCLEOTIDE SEQUENCE [LARGE SCALE GENOMIC DNA]</scope>
    <source>
        <strain evidence="1 2">MUCL11595</strain>
    </source>
</reference>
<comment type="caution">
    <text evidence="1">The sequence shown here is derived from an EMBL/GenBank/DDBJ whole genome shotgun (WGS) entry which is preliminary data.</text>
</comment>
<evidence type="ECO:0000313" key="2">
    <source>
        <dbReference type="Proteomes" id="UP000297527"/>
    </source>
</evidence>
<dbReference type="OrthoDB" id="3540051at2759"/>
<sequence>MSGIIKDINRERCENYTVWIVVTTNKPVEVASNENITDIFKKLCEDFTCVVVKIDQTPEAESEKAIDVDDIAYHEAQEPEGVDVTTISMKYKSFQRSLLIID</sequence>
<keyword evidence="2" id="KW-1185">Reference proteome</keyword>
<gene>
    <name evidence="1" type="ORF">BCON_0172g00200</name>
</gene>
<evidence type="ECO:0000313" key="1">
    <source>
        <dbReference type="EMBL" id="TGO50963.1"/>
    </source>
</evidence>
<name>A0A4Z1I1Z6_9HELO</name>